<evidence type="ECO:0000313" key="4">
    <source>
        <dbReference type="EMBL" id="ORV99069.1"/>
    </source>
</evidence>
<keyword evidence="2" id="KW-0472">Membrane</keyword>
<accession>A0A1X1XJV3</accession>
<organism evidence="4 5">
    <name type="scientific">Mycobacterium kyorinense</name>
    <dbReference type="NCBI Taxonomy" id="487514"/>
    <lineage>
        <taxon>Bacteria</taxon>
        <taxon>Bacillati</taxon>
        <taxon>Actinomycetota</taxon>
        <taxon>Actinomycetes</taxon>
        <taxon>Mycobacteriales</taxon>
        <taxon>Mycobacteriaceae</taxon>
        <taxon>Mycobacterium</taxon>
    </lineage>
</organism>
<reference evidence="4 5" key="1">
    <citation type="submission" date="2016-01" db="EMBL/GenBank/DDBJ databases">
        <title>The new phylogeny of the genus Mycobacterium.</title>
        <authorList>
            <person name="Tarcisio F."/>
            <person name="Conor M."/>
            <person name="Antonella G."/>
            <person name="Elisabetta G."/>
            <person name="Giulia F.S."/>
            <person name="Sara T."/>
            <person name="Anna F."/>
            <person name="Clotilde B."/>
            <person name="Roberto B."/>
            <person name="Veronica D.S."/>
            <person name="Fabio R."/>
            <person name="Monica P."/>
            <person name="Olivier J."/>
            <person name="Enrico T."/>
            <person name="Nicola S."/>
        </authorList>
    </citation>
    <scope>NUCLEOTIDE SEQUENCE [LARGE SCALE GENOMIC DNA]</scope>
    <source>
        <strain evidence="4 5">DSM 45166</strain>
    </source>
</reference>
<gene>
    <name evidence="4" type="ORF">AWC14_12675</name>
</gene>
<evidence type="ECO:0000256" key="1">
    <source>
        <dbReference type="SAM" id="MobiDB-lite"/>
    </source>
</evidence>
<name>A0A1X1XJV3_9MYCO</name>
<feature type="transmembrane region" description="Helical" evidence="2">
    <location>
        <begin position="124"/>
        <end position="152"/>
    </location>
</feature>
<dbReference type="InterPro" id="IPR025241">
    <property type="entry name" value="DUF4190"/>
</dbReference>
<protein>
    <recommendedName>
        <fullName evidence="3">DUF4190 domain-containing protein</fullName>
    </recommendedName>
</protein>
<evidence type="ECO:0000259" key="3">
    <source>
        <dbReference type="Pfam" id="PF13828"/>
    </source>
</evidence>
<proteinExistence type="predicted"/>
<dbReference type="OrthoDB" id="4462868at2"/>
<comment type="caution">
    <text evidence="4">The sequence shown here is derived from an EMBL/GenBank/DDBJ whole genome shotgun (WGS) entry which is preliminary data.</text>
</comment>
<feature type="region of interest" description="Disordered" evidence="1">
    <location>
        <begin position="1"/>
        <end position="34"/>
    </location>
</feature>
<dbReference type="RefSeq" id="WP_045379203.1">
    <property type="nucleotide sequence ID" value="NZ_BBKA01000057.1"/>
</dbReference>
<keyword evidence="2" id="KW-1133">Transmembrane helix</keyword>
<dbReference type="Proteomes" id="UP000193487">
    <property type="component" value="Unassembled WGS sequence"/>
</dbReference>
<evidence type="ECO:0000256" key="2">
    <source>
        <dbReference type="SAM" id="Phobius"/>
    </source>
</evidence>
<dbReference type="EMBL" id="LQPE01000158">
    <property type="protein sequence ID" value="ORV99069.1"/>
    <property type="molecule type" value="Genomic_DNA"/>
</dbReference>
<keyword evidence="5" id="KW-1185">Reference proteome</keyword>
<feature type="transmembrane region" description="Helical" evidence="2">
    <location>
        <begin position="81"/>
        <end position="112"/>
    </location>
</feature>
<dbReference type="AlphaFoldDB" id="A0A1X1XJV3"/>
<evidence type="ECO:0000313" key="5">
    <source>
        <dbReference type="Proteomes" id="UP000193487"/>
    </source>
</evidence>
<keyword evidence="2" id="KW-0812">Transmembrane</keyword>
<sequence length="158" mass="16280">MTVPGGDPGERPPDGPNLPPGYPPPPIDPNAPVNYPEYPHTYPHAYPPYPGGPFGYGVAPGYPYDPAGTNGLAIGSLTTSIAGIFLGVPLTFFCYLGLLIPLVGVVLGVVALNQIKHTHQQGRGLAIADIAVGAATFALLVMAIIGLLLVGLSVMNRS</sequence>
<dbReference type="Pfam" id="PF13828">
    <property type="entry name" value="DUF4190"/>
    <property type="match status" value="1"/>
</dbReference>
<feature type="compositionally biased region" description="Pro residues" evidence="1">
    <location>
        <begin position="14"/>
        <end position="29"/>
    </location>
</feature>
<feature type="domain" description="DUF4190" evidence="3">
    <location>
        <begin position="72"/>
        <end position="142"/>
    </location>
</feature>